<evidence type="ECO:0000256" key="10">
    <source>
        <dbReference type="ARBA" id="ARBA00023136"/>
    </source>
</evidence>
<comment type="subcellular location">
    <subcellularLocation>
        <location evidence="1">Membrane</location>
        <topology evidence="1">Multi-pass membrane protein</topology>
    </subcellularLocation>
</comment>
<dbReference type="InterPro" id="IPR010617">
    <property type="entry name" value="TMEM175-like"/>
</dbReference>
<dbReference type="Pfam" id="PF06736">
    <property type="entry name" value="TMEM175"/>
    <property type="match status" value="1"/>
</dbReference>
<evidence type="ECO:0000256" key="9">
    <source>
        <dbReference type="ARBA" id="ARBA00023065"/>
    </source>
</evidence>
<accession>A0A7W3YLN2</accession>
<keyword evidence="4" id="KW-0633">Potassium transport</keyword>
<comment type="catalytic activity">
    <reaction evidence="12">
        <text>K(+)(in) = K(+)(out)</text>
        <dbReference type="Rhea" id="RHEA:29463"/>
        <dbReference type="ChEBI" id="CHEBI:29103"/>
    </reaction>
</comment>
<dbReference type="GO" id="GO:0015252">
    <property type="term" value="F:proton channel activity"/>
    <property type="evidence" value="ECO:0007669"/>
    <property type="project" value="InterPro"/>
</dbReference>
<sequence length="234" mass="26987">MKTQKQHHFPFESLPPDEQKKFYEVYEQMKQVQRDEPNRLREHLEAFNDAILAIVATIIVLEIKPPIGEVNYAGFLSNLLIFLISFAIIADFWYNLHLLFSFFVIKPDSLIVILDLCLLADLALMPTMTKWIMSEASGFAVMNYGIIYLIACIIRTLMQYLGFKNMGKESKLLQSVTVRHSMAQFIGIVILNAVLIAFAFYYPKVVMILYLATPIISGIMMNFQQHKHNLDENN</sequence>
<keyword evidence="8 13" id="KW-1133">Transmembrane helix</keyword>
<dbReference type="EMBL" id="JACIVA010000016">
    <property type="protein sequence ID" value="MBB1096569.1"/>
    <property type="molecule type" value="Genomic_DNA"/>
</dbReference>
<evidence type="ECO:0000256" key="8">
    <source>
        <dbReference type="ARBA" id="ARBA00022989"/>
    </source>
</evidence>
<keyword evidence="5 13" id="KW-0812">Transmembrane</keyword>
<feature type="transmembrane region" description="Helical" evidence="13">
    <location>
        <begin position="108"/>
        <end position="129"/>
    </location>
</feature>
<evidence type="ECO:0000256" key="1">
    <source>
        <dbReference type="ARBA" id="ARBA00004141"/>
    </source>
</evidence>
<protein>
    <submittedName>
        <fullName evidence="14">DUF1211 domain-containing protein</fullName>
    </submittedName>
</protein>
<name>A0A7W3YLN2_9LACO</name>
<keyword evidence="9" id="KW-0406">Ion transport</keyword>
<evidence type="ECO:0000256" key="6">
    <source>
        <dbReference type="ARBA" id="ARBA00022826"/>
    </source>
</evidence>
<organism evidence="14 15">
    <name type="scientific">Limosilactobacillus rudii</name>
    <dbReference type="NCBI Taxonomy" id="2759755"/>
    <lineage>
        <taxon>Bacteria</taxon>
        <taxon>Bacillati</taxon>
        <taxon>Bacillota</taxon>
        <taxon>Bacilli</taxon>
        <taxon>Lactobacillales</taxon>
        <taxon>Lactobacillaceae</taxon>
        <taxon>Limosilactobacillus</taxon>
    </lineage>
</organism>
<evidence type="ECO:0000256" key="13">
    <source>
        <dbReference type="SAM" id="Phobius"/>
    </source>
</evidence>
<reference evidence="14 15" key="1">
    <citation type="submission" date="2020-07" db="EMBL/GenBank/DDBJ databases">
        <title>Description of Limosilactobacillus balticus sp. nov., Limosilactobacillus agrestis sp. nov., Limosilactobacillus albertensis sp. nov., Limosilactobacillus rudii sp. nov., Limosilactobacillus fastidiosus sp. nov., five novel Limosilactobacillus species isolated from the vertebrate gastrointestinal tract, and proposal of 6 subspecies of Limosilactobacillus reuteri adapted to the gastrointestinal tract of specific vertebrate hosts.</title>
        <authorList>
            <person name="Li F."/>
            <person name="Cheng C."/>
            <person name="Zheng J."/>
            <person name="Quevedo R.M."/>
            <person name="Li J."/>
            <person name="Roos S."/>
            <person name="Gaenzle M.G."/>
            <person name="Walter J."/>
        </authorList>
    </citation>
    <scope>NUCLEOTIDE SEQUENCE [LARGE SCALE GENOMIC DNA]</scope>
    <source>
        <strain evidence="14 15">STM2_1</strain>
    </source>
</reference>
<evidence type="ECO:0000313" key="15">
    <source>
        <dbReference type="Proteomes" id="UP000517106"/>
    </source>
</evidence>
<keyword evidence="7" id="KW-0630">Potassium</keyword>
<evidence type="ECO:0000256" key="12">
    <source>
        <dbReference type="ARBA" id="ARBA00034430"/>
    </source>
</evidence>
<feature type="transmembrane region" description="Helical" evidence="13">
    <location>
        <begin position="207"/>
        <end position="223"/>
    </location>
</feature>
<feature type="transmembrane region" description="Helical" evidence="13">
    <location>
        <begin position="182"/>
        <end position="201"/>
    </location>
</feature>
<keyword evidence="10 13" id="KW-0472">Membrane</keyword>
<evidence type="ECO:0000256" key="4">
    <source>
        <dbReference type="ARBA" id="ARBA00022538"/>
    </source>
</evidence>
<keyword evidence="15" id="KW-1185">Reference proteome</keyword>
<gene>
    <name evidence="14" type="ORF">H5S09_01100</name>
</gene>
<evidence type="ECO:0000256" key="5">
    <source>
        <dbReference type="ARBA" id="ARBA00022692"/>
    </source>
</evidence>
<comment type="caution">
    <text evidence="14">The sequence shown here is derived from an EMBL/GenBank/DDBJ whole genome shotgun (WGS) entry which is preliminary data.</text>
</comment>
<dbReference type="GO" id="GO:0005267">
    <property type="term" value="F:potassium channel activity"/>
    <property type="evidence" value="ECO:0007669"/>
    <property type="project" value="UniProtKB-KW"/>
</dbReference>
<evidence type="ECO:0000256" key="2">
    <source>
        <dbReference type="ARBA" id="ARBA00006920"/>
    </source>
</evidence>
<feature type="transmembrane region" description="Helical" evidence="13">
    <location>
        <begin position="141"/>
        <end position="161"/>
    </location>
</feature>
<evidence type="ECO:0000256" key="3">
    <source>
        <dbReference type="ARBA" id="ARBA00022448"/>
    </source>
</evidence>
<dbReference type="AlphaFoldDB" id="A0A7W3YLN2"/>
<dbReference type="Proteomes" id="UP000517106">
    <property type="component" value="Unassembled WGS sequence"/>
</dbReference>
<evidence type="ECO:0000313" key="14">
    <source>
        <dbReference type="EMBL" id="MBB1096569.1"/>
    </source>
</evidence>
<dbReference type="GO" id="GO:0016020">
    <property type="term" value="C:membrane"/>
    <property type="evidence" value="ECO:0007669"/>
    <property type="project" value="UniProtKB-SubCell"/>
</dbReference>
<evidence type="ECO:0000256" key="11">
    <source>
        <dbReference type="ARBA" id="ARBA00023303"/>
    </source>
</evidence>
<comment type="similarity">
    <text evidence="2">Belongs to the TMEM175 family.</text>
</comment>
<dbReference type="RefSeq" id="WP_182595187.1">
    <property type="nucleotide sequence ID" value="NZ_JACIVA010000016.1"/>
</dbReference>
<keyword evidence="6" id="KW-0631">Potassium channel</keyword>
<keyword evidence="3" id="KW-0813">Transport</keyword>
<proteinExistence type="inferred from homology"/>
<keyword evidence="11" id="KW-0407">Ion channel</keyword>
<evidence type="ECO:0000256" key="7">
    <source>
        <dbReference type="ARBA" id="ARBA00022958"/>
    </source>
</evidence>
<feature type="transmembrane region" description="Helical" evidence="13">
    <location>
        <begin position="75"/>
        <end position="96"/>
    </location>
</feature>